<organism evidence="1 2">
    <name type="scientific">Fusarium culmorum</name>
    <dbReference type="NCBI Taxonomy" id="5516"/>
    <lineage>
        <taxon>Eukaryota</taxon>
        <taxon>Fungi</taxon>
        <taxon>Dikarya</taxon>
        <taxon>Ascomycota</taxon>
        <taxon>Pezizomycotina</taxon>
        <taxon>Sordariomycetes</taxon>
        <taxon>Hypocreomycetidae</taxon>
        <taxon>Hypocreales</taxon>
        <taxon>Nectriaceae</taxon>
        <taxon>Fusarium</taxon>
    </lineage>
</organism>
<comment type="caution">
    <text evidence="1">The sequence shown here is derived from an EMBL/GenBank/DDBJ whole genome shotgun (WGS) entry which is preliminary data.</text>
</comment>
<dbReference type="AlphaFoldDB" id="A0A2T4GMB9"/>
<dbReference type="InterPro" id="IPR051678">
    <property type="entry name" value="AGP_Transferase"/>
</dbReference>
<dbReference type="InterPro" id="IPR011009">
    <property type="entry name" value="Kinase-like_dom_sf"/>
</dbReference>
<sequence>MPSYDIGSADVHDKVLEVNDNAWIVGKALITRHDSKPAEPYWEDDQGFYFTMAEGPVPSPPMQRVSDSCPITDALRSSGKFGGTYKIGNAYLSIANDFGAREHNTLEALRERNYDFVLPTVYCHAAFRGQYYIVHSITPGKSLAEVWPTTKDIALKKKWAVQIADAYHQLSQWHGDRICGADGGELKHHWPHRNFSETNDYKSYTHEIFLRNFKEMGLDCSEFVFAHNCMQPFSFTVDESQDRLGIMMWNNAGFVPKDWVCTMVIANPIDEASQLVRYHQWAQDDISEWRHLIYCALMDKGFRELWEKQAIWRGAEQANRASTICLDSRITGQGPLLKD</sequence>
<dbReference type="OMA" id="WEIAGYF"/>
<dbReference type="PANTHER" id="PTHR21310">
    <property type="entry name" value="AMINOGLYCOSIDE PHOSPHOTRANSFERASE-RELATED-RELATED"/>
    <property type="match status" value="1"/>
</dbReference>
<dbReference type="EMBL" id="PVEM01000012">
    <property type="protein sequence ID" value="PTD04714.1"/>
    <property type="molecule type" value="Genomic_DNA"/>
</dbReference>
<dbReference type="SUPFAM" id="SSF56112">
    <property type="entry name" value="Protein kinase-like (PK-like)"/>
    <property type="match status" value="1"/>
</dbReference>
<dbReference type="Proteomes" id="UP000241587">
    <property type="component" value="Unassembled WGS sequence"/>
</dbReference>
<name>A0A2T4GMB9_FUSCU</name>
<accession>A0A2T4GMB9</accession>
<proteinExistence type="predicted"/>
<reference evidence="1 2" key="1">
    <citation type="submission" date="2018-02" db="EMBL/GenBank/DDBJ databases">
        <title>Fusarium culmorum secondary metabolites in fungal-bacterial-plant interactions.</title>
        <authorList>
            <person name="Schmidt R."/>
        </authorList>
    </citation>
    <scope>NUCLEOTIDE SEQUENCE [LARGE SCALE GENOMIC DNA]</scope>
    <source>
        <strain evidence="1 2">PV</strain>
    </source>
</reference>
<dbReference type="PANTHER" id="PTHR21310:SF58">
    <property type="entry name" value="AMINOGLYCOSIDE PHOSPHOTRANSFERASE DOMAIN-CONTAINING PROTEIN"/>
    <property type="match status" value="1"/>
</dbReference>
<protein>
    <recommendedName>
        <fullName evidence="3">Aminoglycoside phosphotransferase domain-containing protein</fullName>
    </recommendedName>
</protein>
<evidence type="ECO:0000313" key="1">
    <source>
        <dbReference type="EMBL" id="PTD04714.1"/>
    </source>
</evidence>
<dbReference type="OrthoDB" id="5404599at2759"/>
<keyword evidence="2" id="KW-1185">Reference proteome</keyword>
<evidence type="ECO:0000313" key="2">
    <source>
        <dbReference type="Proteomes" id="UP000241587"/>
    </source>
</evidence>
<evidence type="ECO:0008006" key="3">
    <source>
        <dbReference type="Google" id="ProtNLM"/>
    </source>
</evidence>
<gene>
    <name evidence="1" type="ORF">FCULG_00001245</name>
</gene>